<protein>
    <submittedName>
        <fullName evidence="2">Uncharacterized protein</fullName>
    </submittedName>
</protein>
<feature type="compositionally biased region" description="Polar residues" evidence="1">
    <location>
        <begin position="58"/>
        <end position="69"/>
    </location>
</feature>
<dbReference type="EMBL" id="JAODAN010000007">
    <property type="protein sequence ID" value="KAK1923241.1"/>
    <property type="molecule type" value="Genomic_DNA"/>
</dbReference>
<accession>A0AAD9D1Q8</accession>
<feature type="compositionally biased region" description="Basic and acidic residues" evidence="1">
    <location>
        <begin position="98"/>
        <end position="127"/>
    </location>
</feature>
<feature type="compositionally biased region" description="Basic and acidic residues" evidence="1">
    <location>
        <begin position="275"/>
        <end position="290"/>
    </location>
</feature>
<feature type="compositionally biased region" description="Low complexity" evidence="1">
    <location>
        <begin position="293"/>
        <end position="303"/>
    </location>
</feature>
<reference evidence="2" key="1">
    <citation type="submission" date="2023-02" db="EMBL/GenBank/DDBJ databases">
        <title>Identification and recombinant expression of a fungal hydrolase from Papiliotrema laurentii that hydrolyzes apple cutin and clears colloidal polyester polyurethane.</title>
        <authorList>
            <consortium name="DOE Joint Genome Institute"/>
            <person name="Roman V.A."/>
            <person name="Bojanowski C."/>
            <person name="Crable B.R."/>
            <person name="Wagner D.N."/>
            <person name="Hung C.S."/>
            <person name="Nadeau L.J."/>
            <person name="Schratz L."/>
            <person name="Haridas S."/>
            <person name="Pangilinan J."/>
            <person name="Lipzen A."/>
            <person name="Na H."/>
            <person name="Yan M."/>
            <person name="Ng V."/>
            <person name="Grigoriev I.V."/>
            <person name="Spatafora J.W."/>
            <person name="Barlow D."/>
            <person name="Biffinger J."/>
            <person name="Kelley-Loughnane N."/>
            <person name="Varaljay V.A."/>
            <person name="Crookes-Goodson W.J."/>
        </authorList>
    </citation>
    <scope>NUCLEOTIDE SEQUENCE</scope>
    <source>
        <strain evidence="2">5307AH</strain>
    </source>
</reference>
<evidence type="ECO:0000256" key="1">
    <source>
        <dbReference type="SAM" id="MobiDB-lite"/>
    </source>
</evidence>
<name>A0AAD9D1Q8_PAPLA</name>
<dbReference type="Proteomes" id="UP001182556">
    <property type="component" value="Unassembled WGS sequence"/>
</dbReference>
<feature type="compositionally biased region" description="Low complexity" evidence="1">
    <location>
        <begin position="167"/>
        <end position="202"/>
    </location>
</feature>
<evidence type="ECO:0000313" key="2">
    <source>
        <dbReference type="EMBL" id="KAK1923241.1"/>
    </source>
</evidence>
<comment type="caution">
    <text evidence="2">The sequence shown here is derived from an EMBL/GenBank/DDBJ whole genome shotgun (WGS) entry which is preliminary data.</text>
</comment>
<gene>
    <name evidence="2" type="ORF">DB88DRAFT_494322</name>
</gene>
<feature type="compositionally biased region" description="Low complexity" evidence="1">
    <location>
        <begin position="35"/>
        <end position="45"/>
    </location>
</feature>
<keyword evidence="3" id="KW-1185">Reference proteome</keyword>
<organism evidence="2 3">
    <name type="scientific">Papiliotrema laurentii</name>
    <name type="common">Cryptococcus laurentii</name>
    <dbReference type="NCBI Taxonomy" id="5418"/>
    <lineage>
        <taxon>Eukaryota</taxon>
        <taxon>Fungi</taxon>
        <taxon>Dikarya</taxon>
        <taxon>Basidiomycota</taxon>
        <taxon>Agaricomycotina</taxon>
        <taxon>Tremellomycetes</taxon>
        <taxon>Tremellales</taxon>
        <taxon>Rhynchogastremaceae</taxon>
        <taxon>Papiliotrema</taxon>
    </lineage>
</organism>
<feature type="compositionally biased region" description="Low complexity" evidence="1">
    <location>
        <begin position="219"/>
        <end position="245"/>
    </location>
</feature>
<dbReference type="AlphaFoldDB" id="A0AAD9D1Q8"/>
<proteinExistence type="predicted"/>
<evidence type="ECO:0000313" key="3">
    <source>
        <dbReference type="Proteomes" id="UP001182556"/>
    </source>
</evidence>
<sequence length="341" mass="34843">MAAVVEDKQAIAAAKETQPELGAPVEVPETKPEVDAPAAPDVVAAGSTAEPVVEAVKQPTTTHAESGTAHTDAEPATQIDGTQAQPEVAAETSGPTDKTTEAKQDAEAKGDKQAAAKEKVEKTKSEGRGFFAKLFGSRDKSPKKEKKKTPKAEKADPIASEIPADTTAPAVEPAAVPAEAATTATAEPVAAEVPVATSSSEAPANAALVEPEAVKETETAPAAEPAAATEPATTEAKATEEPAAAVDKKEEHPKGIKATRRISARFTHAFKHFGKKEEKPKDAVEAKPEDETAAASSAVAHEAPQLETPAPAQPFQIEEPSSSQNKPVAAPPAAPVVSAAA</sequence>
<feature type="compositionally biased region" description="Basic residues" evidence="1">
    <location>
        <begin position="255"/>
        <end position="274"/>
    </location>
</feature>
<feature type="region of interest" description="Disordered" evidence="1">
    <location>
        <begin position="1"/>
        <end position="341"/>
    </location>
</feature>